<sequence>MSQDSLATLIQMANQIADNHRYHGSDEAAAEHVATHLKKFWARSMKRQLIEGAGRDASQLSPVVKLAVKRLASHQSDC</sequence>
<protein>
    <recommendedName>
        <fullName evidence="3">Formate dehydrogenase</fullName>
    </recommendedName>
</protein>
<dbReference type="EMBL" id="ASTJ01000011">
    <property type="protein sequence ID" value="EPC03783.1"/>
    <property type="molecule type" value="Genomic_DNA"/>
</dbReference>
<dbReference type="OrthoDB" id="8527650at2"/>
<keyword evidence="2" id="KW-1185">Reference proteome</keyword>
<comment type="caution">
    <text evidence="1">The sequence shown here is derived from an EMBL/GenBank/DDBJ whole genome shotgun (WGS) entry which is preliminary data.</text>
</comment>
<dbReference type="STRING" id="1121939.L861_00370"/>
<dbReference type="Proteomes" id="UP000014463">
    <property type="component" value="Unassembled WGS sequence"/>
</dbReference>
<dbReference type="InterPro" id="IPR021074">
    <property type="entry name" value="Formate_DH_dsu"/>
</dbReference>
<evidence type="ECO:0000313" key="1">
    <source>
        <dbReference type="EMBL" id="EPC03783.1"/>
    </source>
</evidence>
<proteinExistence type="predicted"/>
<organism evidence="1 2">
    <name type="scientific">Litchfieldella anticariensis (strain DSM 16096 / CECT 5854 / CIP 108499 / LMG 22089 / FP35)</name>
    <name type="common">Halomonas anticariensis</name>
    <dbReference type="NCBI Taxonomy" id="1121939"/>
    <lineage>
        <taxon>Bacteria</taxon>
        <taxon>Pseudomonadati</taxon>
        <taxon>Pseudomonadota</taxon>
        <taxon>Gammaproteobacteria</taxon>
        <taxon>Oceanospirillales</taxon>
        <taxon>Halomonadaceae</taxon>
        <taxon>Litchfieldella</taxon>
    </lineage>
</organism>
<evidence type="ECO:0000313" key="2">
    <source>
        <dbReference type="Proteomes" id="UP000014463"/>
    </source>
</evidence>
<reference evidence="1 2" key="1">
    <citation type="journal article" date="2013" name="Genome Announc.">
        <title>Draft genome sequence of the moderately halophilic gammaproteobacterium Halomonas anticariensis FP35.</title>
        <authorList>
            <person name="Tahrioui A."/>
            <person name="Quesada E."/>
            <person name="Llamas I."/>
        </authorList>
    </citation>
    <scope>NUCLEOTIDE SEQUENCE [LARGE SCALE GENOMIC DNA]</scope>
    <source>
        <strain evidence="2">DSM 16096 / CECT 5854 / LMG 22089 / FP35</strain>
    </source>
</reference>
<gene>
    <name evidence="1" type="ORF">L861_00370</name>
</gene>
<dbReference type="Pfam" id="PF11390">
    <property type="entry name" value="FdsD"/>
    <property type="match status" value="1"/>
</dbReference>
<dbReference type="AlphaFoldDB" id="S2KTC7"/>
<accession>S2KTC7</accession>
<dbReference type="RefSeq" id="WP_016414515.1">
    <property type="nucleotide sequence ID" value="NZ_AUAB01000014.1"/>
</dbReference>
<evidence type="ECO:0008006" key="3">
    <source>
        <dbReference type="Google" id="ProtNLM"/>
    </source>
</evidence>
<name>S2KTC7_LITA3</name>
<dbReference type="PATRIC" id="fig|1121939.11.peg.57"/>